<dbReference type="eggNOG" id="ENOG502ZBUC">
    <property type="taxonomic scope" value="Bacteria"/>
</dbReference>
<dbReference type="OrthoDB" id="1267107at2"/>
<sequence>MSNTFIKLMLAFSLFLTGCMQSTEEPMDNEQTAPAEEEVEEQPTTEPTLDEEVVEEAKSEEPEKIQLTVEETADQVVQLLKDKNMKKVATFVHPEHGVRFSPYGYIDVDQDLVFSKEEVAGLWENEQVYHWGYFDGKGDPIEKTFADYYDRFVYDADYVHAEEKAVDERLGHGNTLDNTKEIYPDGTVVEYHFSGFEEQYEGMDWRSLRLVLIEENDKWYLVSVIHDEWTI</sequence>
<feature type="region of interest" description="Disordered" evidence="1">
    <location>
        <begin position="24"/>
        <end position="63"/>
    </location>
</feature>
<reference evidence="3 4" key="1">
    <citation type="journal article" date="2014" name="Genome Announc.">
        <title>Draft Genome Sequences of Three Alkaliphilic Bacillus Strains, Bacillus wakoensis JCM 9140T, Bacillus akibai JCM 9157T, and Bacillus hemicellulosilyticus JCM 9152T.</title>
        <authorList>
            <person name="Yuki M."/>
            <person name="Oshima K."/>
            <person name="Suda W."/>
            <person name="Oshida Y."/>
            <person name="Kitamura K."/>
            <person name="Iida T."/>
            <person name="Hattori M."/>
            <person name="Ohkuma M."/>
        </authorList>
    </citation>
    <scope>NUCLEOTIDE SEQUENCE [LARGE SCALE GENOMIC DNA]</scope>
    <source>
        <strain evidence="3 4">JCM 9157</strain>
    </source>
</reference>
<accession>W4QM08</accession>
<dbReference type="PROSITE" id="PS51257">
    <property type="entry name" value="PROKAR_LIPOPROTEIN"/>
    <property type="match status" value="1"/>
</dbReference>
<dbReference type="RefSeq" id="WP_035660971.1">
    <property type="nucleotide sequence ID" value="NZ_BAUV01000001.1"/>
</dbReference>
<gene>
    <name evidence="3" type="ORF">JCM9157_113</name>
</gene>
<evidence type="ECO:0000313" key="4">
    <source>
        <dbReference type="Proteomes" id="UP000018896"/>
    </source>
</evidence>
<dbReference type="AlphaFoldDB" id="W4QM08"/>
<dbReference type="Proteomes" id="UP000018896">
    <property type="component" value="Unassembled WGS sequence"/>
</dbReference>
<keyword evidence="2" id="KW-0732">Signal</keyword>
<evidence type="ECO:0000256" key="1">
    <source>
        <dbReference type="SAM" id="MobiDB-lite"/>
    </source>
</evidence>
<evidence type="ECO:0000256" key="2">
    <source>
        <dbReference type="SAM" id="SignalP"/>
    </source>
</evidence>
<protein>
    <submittedName>
        <fullName evidence="3">Uncharacterized protein</fullName>
    </submittedName>
</protein>
<feature type="chain" id="PRO_5039227913" evidence="2">
    <location>
        <begin position="23"/>
        <end position="231"/>
    </location>
</feature>
<feature type="signal peptide" evidence="2">
    <location>
        <begin position="1"/>
        <end position="22"/>
    </location>
</feature>
<keyword evidence="4" id="KW-1185">Reference proteome</keyword>
<dbReference type="STRING" id="1236973.JCM9157_113"/>
<name>W4QM08_HALA3</name>
<comment type="caution">
    <text evidence="3">The sequence shown here is derived from an EMBL/GenBank/DDBJ whole genome shotgun (WGS) entry which is preliminary data.</text>
</comment>
<evidence type="ECO:0000313" key="3">
    <source>
        <dbReference type="EMBL" id="GAE33126.1"/>
    </source>
</evidence>
<dbReference type="EMBL" id="BAUV01000001">
    <property type="protein sequence ID" value="GAE33126.1"/>
    <property type="molecule type" value="Genomic_DNA"/>
</dbReference>
<proteinExistence type="predicted"/>
<organism evidence="3 4">
    <name type="scientific">Halalkalibacter akibai (strain ATCC 43226 / DSM 21942 / CIP 109018 / JCM 9157 / 1139)</name>
    <name type="common">Bacillus akibai</name>
    <dbReference type="NCBI Taxonomy" id="1236973"/>
    <lineage>
        <taxon>Bacteria</taxon>
        <taxon>Bacillati</taxon>
        <taxon>Bacillota</taxon>
        <taxon>Bacilli</taxon>
        <taxon>Bacillales</taxon>
        <taxon>Bacillaceae</taxon>
        <taxon>Halalkalibacter</taxon>
    </lineage>
</organism>
<feature type="compositionally biased region" description="Acidic residues" evidence="1">
    <location>
        <begin position="35"/>
        <end position="54"/>
    </location>
</feature>